<evidence type="ECO:0000256" key="1">
    <source>
        <dbReference type="SAM" id="MobiDB-lite"/>
    </source>
</evidence>
<evidence type="ECO:0000313" key="3">
    <source>
        <dbReference type="Proteomes" id="UP000202420"/>
    </source>
</evidence>
<accession>A7KAA7</accession>
<feature type="region of interest" description="Disordered" evidence="1">
    <location>
        <begin position="27"/>
        <end position="52"/>
    </location>
</feature>
<dbReference type="KEGG" id="vg:5470618"/>
<reference evidence="2 3" key="1">
    <citation type="submission" date="2006-09" db="EMBL/GenBank/DDBJ databases">
        <title>Sequence and annotation of the 288-kb ATCV-1 virus that infects an endosymbiotic Chlorella strain of the heliozoon Acanthocystis turfacea.</title>
        <authorList>
            <person name="Fitzgerald L.A."/>
            <person name="Graves M.V."/>
            <person name="Li X."/>
            <person name="Pfitzner A.J.P."/>
            <person name="Hartigan J."/>
            <person name="Van Etten J.L."/>
        </authorList>
    </citation>
    <scope>NUCLEOTIDE SEQUENCE [LARGE SCALE GENOMIC DNA]</scope>
    <source>
        <strain evidence="2 3">ATCV-1</strain>
    </source>
</reference>
<dbReference type="GeneID" id="5470618"/>
<protein>
    <submittedName>
        <fullName evidence="2">Uncharacterized protein Z847R</fullName>
    </submittedName>
</protein>
<evidence type="ECO:0000313" key="2">
    <source>
        <dbReference type="EMBL" id="ABT16981.1"/>
    </source>
</evidence>
<organism evidence="2 3">
    <name type="scientific">Chlorovirus heliozoae</name>
    <dbReference type="NCBI Taxonomy" id="322019"/>
    <lineage>
        <taxon>Viruses</taxon>
        <taxon>Varidnaviria</taxon>
        <taxon>Bamfordvirae</taxon>
        <taxon>Nucleocytoviricota</taxon>
        <taxon>Megaviricetes</taxon>
        <taxon>Algavirales</taxon>
        <taxon>Phycodnaviridae</taxon>
        <taxon>Chlorovirus</taxon>
    </lineage>
</organism>
<gene>
    <name evidence="2" type="primary">Z847R</name>
    <name evidence="2" type="ORF">ATCV1_Z847R</name>
</gene>
<dbReference type="EMBL" id="EF101928">
    <property type="protein sequence ID" value="ABT16981.1"/>
    <property type="molecule type" value="Genomic_DNA"/>
</dbReference>
<dbReference type="Proteomes" id="UP000202420">
    <property type="component" value="Segment"/>
</dbReference>
<sequence length="104" mass="11727">MTPRSLASFAKLTWRHFAGTCTLTPSNPLSPRVPSRKTQWLPRGASSGASNASTSYDADAFFKTHKTFCHLSQDTMCFAWYVLCVYICYKMYRSIPCSPTLTTR</sequence>
<dbReference type="RefSeq" id="YP_001427328.1">
    <property type="nucleotide sequence ID" value="NC_008724.1"/>
</dbReference>
<proteinExistence type="predicted"/>
<name>A7KAA7_9PHYC</name>
<keyword evidence="3" id="KW-1185">Reference proteome</keyword>